<dbReference type="FunFam" id="1.25.40.10:FF:000351">
    <property type="entry name" value="Pentatricopeptide repeat-containing protein"/>
    <property type="match status" value="1"/>
</dbReference>
<sequence length="633" mass="70327">MFLSQLKKFHTAATSPQTTLLYSRSVNATSILSLNQNAATQFNPADYSYTYADEKETKNYASELSNCVKTSNVGRARAIHARLIKTSWFVLDSLYLHNHLINAYVKCGDITDGLQLFNKMPKKNVVSWTALIAGFVQKGFPIEAFSLFSQMHRSGIRPNEFSFVSALHTCSFSENLSLLHAYQVYAMIIRLGFENNVFLMNAFLTALISHCMLEEAMEVFEGCFQRDIVSWNAIFSGCLKFSCEDIPGFWCRMITEGVVPDEFTYSTVITGMAELSNLEIGLQVHARLVKSGHGSDMCVGNSLVDMYLKSQRMCDGLKAFEEITVRDVCSWSQMAAGCLNCGEPLEGLRVIEKMRKDGVKPNKFTLATGLNACANLASLEEGQKIHTLRIKLGDDADVCVDNALLDMYAKCGYMHGASKVFKSMNDCSVVSWTTMIMGYAQNGHAKEALEIFEEMRQGEVNPNYITLICVLYACSQGGFIDKGLEYFSSMSQEYGIAPGEDHYACMVNLLGRAGRIKEAEELILEMPCEPGVVIWQTLLGACRLHGDMDTAKRAAEHALALDKNDPSTYVLLSNTFAGFGDWNSSDILGQVRKMRDVKKKPGSSWLELNSSSTTYCLGSLTLEGRAYSQQTFL</sequence>
<organism evidence="3 4">
    <name type="scientific">Olea europaea subsp. europaea</name>
    <dbReference type="NCBI Taxonomy" id="158383"/>
    <lineage>
        <taxon>Eukaryota</taxon>
        <taxon>Viridiplantae</taxon>
        <taxon>Streptophyta</taxon>
        <taxon>Embryophyta</taxon>
        <taxon>Tracheophyta</taxon>
        <taxon>Spermatophyta</taxon>
        <taxon>Magnoliopsida</taxon>
        <taxon>eudicotyledons</taxon>
        <taxon>Gunneridae</taxon>
        <taxon>Pentapetalae</taxon>
        <taxon>asterids</taxon>
        <taxon>lamiids</taxon>
        <taxon>Lamiales</taxon>
        <taxon>Oleaceae</taxon>
        <taxon>Oleeae</taxon>
        <taxon>Olea</taxon>
    </lineage>
</organism>
<protein>
    <submittedName>
        <fullName evidence="3">Pentatricopeptide repeat-containing At2g13600-like</fullName>
    </submittedName>
</protein>
<dbReference type="EMBL" id="CACTIH010001893">
    <property type="protein sequence ID" value="CAA2967882.1"/>
    <property type="molecule type" value="Genomic_DNA"/>
</dbReference>
<evidence type="ECO:0000256" key="1">
    <source>
        <dbReference type="ARBA" id="ARBA00022737"/>
    </source>
</evidence>
<dbReference type="SUPFAM" id="SSF48452">
    <property type="entry name" value="TPR-like"/>
    <property type="match status" value="1"/>
</dbReference>
<feature type="repeat" description="PPR" evidence="2">
    <location>
        <begin position="93"/>
        <end position="123"/>
    </location>
</feature>
<dbReference type="GO" id="GO:0003723">
    <property type="term" value="F:RNA binding"/>
    <property type="evidence" value="ECO:0007669"/>
    <property type="project" value="InterPro"/>
</dbReference>
<feature type="repeat" description="PPR" evidence="2">
    <location>
        <begin position="327"/>
        <end position="361"/>
    </location>
</feature>
<name>A0A8S0QL88_OLEEU</name>
<dbReference type="InterPro" id="IPR002885">
    <property type="entry name" value="PPR_rpt"/>
</dbReference>
<reference evidence="3 4" key="1">
    <citation type="submission" date="2019-12" db="EMBL/GenBank/DDBJ databases">
        <authorList>
            <person name="Alioto T."/>
            <person name="Alioto T."/>
            <person name="Gomez Garrido J."/>
        </authorList>
    </citation>
    <scope>NUCLEOTIDE SEQUENCE [LARGE SCALE GENOMIC DNA]</scope>
</reference>
<dbReference type="OrthoDB" id="185373at2759"/>
<evidence type="ECO:0000313" key="3">
    <source>
        <dbReference type="EMBL" id="CAA2967882.1"/>
    </source>
</evidence>
<proteinExistence type="predicted"/>
<dbReference type="PANTHER" id="PTHR47926">
    <property type="entry name" value="PENTATRICOPEPTIDE REPEAT-CONTAINING PROTEIN"/>
    <property type="match status" value="1"/>
</dbReference>
<dbReference type="Pfam" id="PF20431">
    <property type="entry name" value="E_motif"/>
    <property type="match status" value="1"/>
</dbReference>
<dbReference type="Gramene" id="OE9A035187T1">
    <property type="protein sequence ID" value="OE9A035187C1"/>
    <property type="gene ID" value="OE9A035187"/>
</dbReference>
<dbReference type="PROSITE" id="PS51375">
    <property type="entry name" value="PPR"/>
    <property type="match status" value="4"/>
</dbReference>
<dbReference type="FunFam" id="1.25.40.10:FF:001681">
    <property type="entry name" value="Pentatricopeptide repeat-containing protein At4g33170 family"/>
    <property type="match status" value="1"/>
</dbReference>
<dbReference type="NCBIfam" id="TIGR00756">
    <property type="entry name" value="PPR"/>
    <property type="match status" value="5"/>
</dbReference>
<accession>A0A8S0QL88</accession>
<comment type="caution">
    <text evidence="3">The sequence shown here is derived from an EMBL/GenBank/DDBJ whole genome shotgun (WGS) entry which is preliminary data.</text>
</comment>
<feature type="repeat" description="PPR" evidence="2">
    <location>
        <begin position="428"/>
        <end position="462"/>
    </location>
</feature>
<dbReference type="InterPro" id="IPR046960">
    <property type="entry name" value="PPR_At4g14850-like_plant"/>
</dbReference>
<evidence type="ECO:0000256" key="2">
    <source>
        <dbReference type="PROSITE-ProRule" id="PRU00708"/>
    </source>
</evidence>
<gene>
    <name evidence="3" type="ORF">OLEA9_A035187</name>
</gene>
<keyword evidence="1" id="KW-0677">Repeat</keyword>
<dbReference type="PANTHER" id="PTHR47926:SF349">
    <property type="entry name" value="(WILD MALAYSIAN BANANA) HYPOTHETICAL PROTEIN"/>
    <property type="match status" value="1"/>
</dbReference>
<keyword evidence="4" id="KW-1185">Reference proteome</keyword>
<dbReference type="GO" id="GO:0009451">
    <property type="term" value="P:RNA modification"/>
    <property type="evidence" value="ECO:0007669"/>
    <property type="project" value="InterPro"/>
</dbReference>
<feature type="repeat" description="PPR" evidence="2">
    <location>
        <begin position="124"/>
        <end position="158"/>
    </location>
</feature>
<dbReference type="Proteomes" id="UP000594638">
    <property type="component" value="Unassembled WGS sequence"/>
</dbReference>
<dbReference type="InterPro" id="IPR011990">
    <property type="entry name" value="TPR-like_helical_dom_sf"/>
</dbReference>
<dbReference type="FunFam" id="1.25.40.10:FF:000381">
    <property type="entry name" value="Pentatricopeptide repeat-containing protein"/>
    <property type="match status" value="1"/>
</dbReference>
<dbReference type="Pfam" id="PF13041">
    <property type="entry name" value="PPR_2"/>
    <property type="match status" value="2"/>
</dbReference>
<evidence type="ECO:0000313" key="4">
    <source>
        <dbReference type="Proteomes" id="UP000594638"/>
    </source>
</evidence>
<dbReference type="Pfam" id="PF01535">
    <property type="entry name" value="PPR"/>
    <property type="match status" value="3"/>
</dbReference>
<dbReference type="Gene3D" id="1.25.40.10">
    <property type="entry name" value="Tetratricopeptide repeat domain"/>
    <property type="match status" value="3"/>
</dbReference>
<dbReference type="AlphaFoldDB" id="A0A8S0QL88"/>
<dbReference type="InterPro" id="IPR046848">
    <property type="entry name" value="E_motif"/>
</dbReference>